<evidence type="ECO:0000256" key="1">
    <source>
        <dbReference type="ARBA" id="ARBA00010617"/>
    </source>
</evidence>
<dbReference type="GO" id="GO:0016712">
    <property type="term" value="F:oxidoreductase activity, acting on paired donors, with incorporation or reduction of molecular oxygen, reduced flavin or flavoprotein as one donor, and incorporation of one atom of oxygen"/>
    <property type="evidence" value="ECO:0007669"/>
    <property type="project" value="TreeGrafter"/>
</dbReference>
<dbReference type="PRINTS" id="PR00463">
    <property type="entry name" value="EP450I"/>
</dbReference>
<reference evidence="6" key="1">
    <citation type="submission" date="2022-11" db="UniProtKB">
        <authorList>
            <consortium name="WormBaseParasite"/>
        </authorList>
    </citation>
    <scope>IDENTIFICATION</scope>
</reference>
<keyword evidence="3" id="KW-0408">Iron</keyword>
<evidence type="ECO:0000313" key="6">
    <source>
        <dbReference type="WBParaSite" id="jg3390"/>
    </source>
</evidence>
<dbReference type="Gene3D" id="1.10.630.10">
    <property type="entry name" value="Cytochrome P450"/>
    <property type="match status" value="1"/>
</dbReference>
<dbReference type="SUPFAM" id="SSF48264">
    <property type="entry name" value="Cytochrome P450"/>
    <property type="match status" value="1"/>
</dbReference>
<dbReference type="GO" id="GO:0006805">
    <property type="term" value="P:xenobiotic metabolic process"/>
    <property type="evidence" value="ECO:0007669"/>
    <property type="project" value="TreeGrafter"/>
</dbReference>
<dbReference type="GO" id="GO:0005506">
    <property type="term" value="F:iron ion binding"/>
    <property type="evidence" value="ECO:0007669"/>
    <property type="project" value="InterPro"/>
</dbReference>
<dbReference type="InterPro" id="IPR002401">
    <property type="entry name" value="Cyt_P450_E_grp-I"/>
</dbReference>
<proteinExistence type="inferred from homology"/>
<dbReference type="InterPro" id="IPR001128">
    <property type="entry name" value="Cyt_P450"/>
</dbReference>
<dbReference type="Pfam" id="PF00067">
    <property type="entry name" value="p450"/>
    <property type="match status" value="1"/>
</dbReference>
<evidence type="ECO:0000256" key="4">
    <source>
        <dbReference type="ARBA" id="ARBA00023033"/>
    </source>
</evidence>
<keyword evidence="2" id="KW-0479">Metal-binding</keyword>
<dbReference type="GO" id="GO:0005737">
    <property type="term" value="C:cytoplasm"/>
    <property type="evidence" value="ECO:0007669"/>
    <property type="project" value="TreeGrafter"/>
</dbReference>
<keyword evidence="4" id="KW-0560">Oxidoreductase</keyword>
<comment type="similarity">
    <text evidence="1">Belongs to the cytochrome P450 family.</text>
</comment>
<protein>
    <submittedName>
        <fullName evidence="6">Cytochrome P450</fullName>
    </submittedName>
</protein>
<evidence type="ECO:0000313" key="5">
    <source>
        <dbReference type="Proteomes" id="UP000887574"/>
    </source>
</evidence>
<dbReference type="PANTHER" id="PTHR24300:SF375">
    <property type="entry name" value="CYTOCHROME P450 FAMILY"/>
    <property type="match status" value="1"/>
</dbReference>
<dbReference type="PRINTS" id="PR00385">
    <property type="entry name" value="P450"/>
</dbReference>
<organism evidence="5 6">
    <name type="scientific">Ditylenchus dipsaci</name>
    <dbReference type="NCBI Taxonomy" id="166011"/>
    <lineage>
        <taxon>Eukaryota</taxon>
        <taxon>Metazoa</taxon>
        <taxon>Ecdysozoa</taxon>
        <taxon>Nematoda</taxon>
        <taxon>Chromadorea</taxon>
        <taxon>Rhabditida</taxon>
        <taxon>Tylenchina</taxon>
        <taxon>Tylenchomorpha</taxon>
        <taxon>Sphaerularioidea</taxon>
        <taxon>Anguinidae</taxon>
        <taxon>Anguininae</taxon>
        <taxon>Ditylenchus</taxon>
    </lineage>
</organism>
<dbReference type="AlphaFoldDB" id="A0A915E881"/>
<name>A0A915E881_9BILA</name>
<accession>A0A915E881</accession>
<dbReference type="PANTHER" id="PTHR24300">
    <property type="entry name" value="CYTOCHROME P450 508A4-RELATED"/>
    <property type="match status" value="1"/>
</dbReference>
<sequence>MQILGNMYSHMVMQKPNLFKNLPFFKDQLKKIVDVSQILFSYYERKAKKDELGEPHNHSRKQLIGCCFDLWAAGMETTSTTLAWGLTYLICYPDQAEKLYKELDTVIGADRLVNLSDRPHLPYTNAVVNEVQRLSNIVTQNLLHKTTKDVTIDGYFLPKGTCIIPQISAVLYDEENFKEADKFNPDRFLDSNGQLQKCDQFIPFSIANAKMELFLFLANIFNKYKVTAGTKSPSLFRNSAGTVQCKPFTCRLEHRYVE</sequence>
<dbReference type="Proteomes" id="UP000887574">
    <property type="component" value="Unplaced"/>
</dbReference>
<dbReference type="InterPro" id="IPR036396">
    <property type="entry name" value="Cyt_P450_sf"/>
</dbReference>
<evidence type="ECO:0000256" key="2">
    <source>
        <dbReference type="ARBA" id="ARBA00022723"/>
    </source>
</evidence>
<dbReference type="GO" id="GO:0006082">
    <property type="term" value="P:organic acid metabolic process"/>
    <property type="evidence" value="ECO:0007669"/>
    <property type="project" value="TreeGrafter"/>
</dbReference>
<dbReference type="GO" id="GO:0020037">
    <property type="term" value="F:heme binding"/>
    <property type="evidence" value="ECO:0007669"/>
    <property type="project" value="InterPro"/>
</dbReference>
<dbReference type="WBParaSite" id="jg3390">
    <property type="protein sequence ID" value="jg3390"/>
    <property type="gene ID" value="jg3390"/>
</dbReference>
<dbReference type="InterPro" id="IPR050182">
    <property type="entry name" value="Cytochrome_P450_fam2"/>
</dbReference>
<keyword evidence="5" id="KW-1185">Reference proteome</keyword>
<evidence type="ECO:0000256" key="3">
    <source>
        <dbReference type="ARBA" id="ARBA00023004"/>
    </source>
</evidence>
<keyword evidence="4" id="KW-0503">Monooxygenase</keyword>